<evidence type="ECO:0000313" key="3">
    <source>
        <dbReference type="WBParaSite" id="PDA_v2.g16967.t1"/>
    </source>
</evidence>
<reference evidence="3" key="1">
    <citation type="submission" date="2022-11" db="UniProtKB">
        <authorList>
            <consortium name="WormBaseParasite"/>
        </authorList>
    </citation>
    <scope>IDENTIFICATION</scope>
</reference>
<evidence type="ECO:0000313" key="2">
    <source>
        <dbReference type="Proteomes" id="UP000887578"/>
    </source>
</evidence>
<feature type="region of interest" description="Disordered" evidence="1">
    <location>
        <begin position="318"/>
        <end position="354"/>
    </location>
</feature>
<protein>
    <submittedName>
        <fullName evidence="3">Uncharacterized protein</fullName>
    </submittedName>
</protein>
<feature type="compositionally biased region" description="Basic residues" evidence="1">
    <location>
        <begin position="340"/>
        <end position="353"/>
    </location>
</feature>
<accession>A0A914PQ49</accession>
<keyword evidence="2" id="KW-1185">Reference proteome</keyword>
<name>A0A914PQ49_9BILA</name>
<evidence type="ECO:0000256" key="1">
    <source>
        <dbReference type="SAM" id="MobiDB-lite"/>
    </source>
</evidence>
<dbReference type="WBParaSite" id="PDA_v2.g16967.t1">
    <property type="protein sequence ID" value="PDA_v2.g16967.t1"/>
    <property type="gene ID" value="PDA_v2.g16967"/>
</dbReference>
<dbReference type="Proteomes" id="UP000887578">
    <property type="component" value="Unplaced"/>
</dbReference>
<proteinExistence type="predicted"/>
<dbReference type="AlphaFoldDB" id="A0A914PQ49"/>
<sequence>MCRPIDQEHAEDLLYRLGDVGFGNFSTILNQSFFVVYEDREDIRGVTRYGVIDGNIRLAAATKYNETASFNKQIRTITVDYILKQKPSISQAIGISTLASNAAQHDRLEYDPEQILRNARLILKNDCKILKIVPNSDPSVSAQQWQRDHEKIVREELAKVLNVDPAKVFSSIWRTVQIPDDDFDAMIKSLTKYGTSIAKLTSICASYQRRPRETVRLCSIEYEDPDDFFAAFDDITGCDWQRTLKDKKAYDDTLTDDEHAHLILGELYDSYNAGERTNVLEKFLTWRGIAEASRRKTYPDPTSKLNFYAEKFPVFLNDAPTPRPSKNSRAAEPGDEIPPKKGKRSASSKKKPKTTIEFNTGVEMHTLREDYFNHLQDQPHVVGLLSFFLKSNSKNLGDFPDNNIVRRMANQYTSNSGTFDWDKYNTAVTAAAVQQRDT</sequence>
<organism evidence="2 3">
    <name type="scientific">Panagrolaimus davidi</name>
    <dbReference type="NCBI Taxonomy" id="227884"/>
    <lineage>
        <taxon>Eukaryota</taxon>
        <taxon>Metazoa</taxon>
        <taxon>Ecdysozoa</taxon>
        <taxon>Nematoda</taxon>
        <taxon>Chromadorea</taxon>
        <taxon>Rhabditida</taxon>
        <taxon>Tylenchina</taxon>
        <taxon>Panagrolaimomorpha</taxon>
        <taxon>Panagrolaimoidea</taxon>
        <taxon>Panagrolaimidae</taxon>
        <taxon>Panagrolaimus</taxon>
    </lineage>
</organism>